<gene>
    <name evidence="14" type="primary">folK</name>
    <name evidence="14" type="ORF">ENL07_05550</name>
</gene>
<evidence type="ECO:0000256" key="7">
    <source>
        <dbReference type="ARBA" id="ARBA00022777"/>
    </source>
</evidence>
<evidence type="ECO:0000256" key="1">
    <source>
        <dbReference type="ARBA" id="ARBA00005051"/>
    </source>
</evidence>
<name>A0A7C5DE34_9CHLB</name>
<accession>A0A7C5DE34</accession>
<feature type="domain" description="7,8-dihydro-6-hydroxymethylpterin-pyrophosphokinase" evidence="13">
    <location>
        <begin position="7"/>
        <end position="135"/>
    </location>
</feature>
<keyword evidence="8" id="KW-0067">ATP-binding</keyword>
<evidence type="ECO:0000256" key="5">
    <source>
        <dbReference type="ARBA" id="ARBA00022679"/>
    </source>
</evidence>
<dbReference type="PANTHER" id="PTHR43071:SF1">
    <property type="entry name" value="2-AMINO-4-HYDROXY-6-HYDROXYMETHYLDIHYDROPTERIDINE PYROPHOSPHOKINASE"/>
    <property type="match status" value="1"/>
</dbReference>
<dbReference type="InterPro" id="IPR035907">
    <property type="entry name" value="Hppk_sf"/>
</dbReference>
<comment type="similarity">
    <text evidence="2">Belongs to the HPPK family.</text>
</comment>
<dbReference type="CDD" id="cd00483">
    <property type="entry name" value="HPPK"/>
    <property type="match status" value="1"/>
</dbReference>
<dbReference type="AlphaFoldDB" id="A0A7C5DE34"/>
<keyword evidence="7" id="KW-0418">Kinase</keyword>
<keyword evidence="6" id="KW-0547">Nucleotide-binding</keyword>
<evidence type="ECO:0000256" key="4">
    <source>
        <dbReference type="ARBA" id="ARBA00016218"/>
    </source>
</evidence>
<dbReference type="Gene3D" id="3.30.70.560">
    <property type="entry name" value="7,8-Dihydro-6-hydroxymethylpterin-pyrophosphokinase HPPK"/>
    <property type="match status" value="1"/>
</dbReference>
<sequence>MEQVTAYIGIGSNVGDRLAYLQGAVDRLAKLELTSVTSVSRVYMTEPFGDPDQERYFNAVAAIETVLDPTELRSACKAIERDLGRPDEYQRWSPRTIDLDILLYGDLCIETELLSIPHAEMHRRKFVLVPLLDIANPEHPRLLRPIAELLKSCGDSSVPVRLAKKLKISRIDQI</sequence>
<reference evidence="14" key="1">
    <citation type="journal article" date="2020" name="mSystems">
        <title>Genome- and Community-Level Interaction Insights into Carbon Utilization and Element Cycling Functions of Hydrothermarchaeota in Hydrothermal Sediment.</title>
        <authorList>
            <person name="Zhou Z."/>
            <person name="Liu Y."/>
            <person name="Xu W."/>
            <person name="Pan J."/>
            <person name="Luo Z.H."/>
            <person name="Li M."/>
        </authorList>
    </citation>
    <scope>NUCLEOTIDE SEQUENCE [LARGE SCALE GENOMIC DNA]</scope>
    <source>
        <strain evidence="14">HyVt-633</strain>
    </source>
</reference>
<dbReference type="GO" id="GO:0005524">
    <property type="term" value="F:ATP binding"/>
    <property type="evidence" value="ECO:0007669"/>
    <property type="project" value="UniProtKB-KW"/>
</dbReference>
<keyword evidence="5 14" id="KW-0808">Transferase</keyword>
<evidence type="ECO:0000256" key="11">
    <source>
        <dbReference type="ARBA" id="ARBA00029766"/>
    </source>
</evidence>
<dbReference type="NCBIfam" id="TIGR01498">
    <property type="entry name" value="folK"/>
    <property type="match status" value="1"/>
</dbReference>
<dbReference type="Proteomes" id="UP000886058">
    <property type="component" value="Unassembled WGS sequence"/>
</dbReference>
<dbReference type="InterPro" id="IPR000550">
    <property type="entry name" value="Hppk"/>
</dbReference>
<evidence type="ECO:0000256" key="3">
    <source>
        <dbReference type="ARBA" id="ARBA00013253"/>
    </source>
</evidence>
<proteinExistence type="inferred from homology"/>
<evidence type="ECO:0000259" key="13">
    <source>
        <dbReference type="Pfam" id="PF01288"/>
    </source>
</evidence>
<dbReference type="UniPathway" id="UPA00077">
    <property type="reaction ID" value="UER00155"/>
</dbReference>
<evidence type="ECO:0000313" key="14">
    <source>
        <dbReference type="EMBL" id="HHE32092.1"/>
    </source>
</evidence>
<evidence type="ECO:0000256" key="12">
    <source>
        <dbReference type="ARBA" id="ARBA00033413"/>
    </source>
</evidence>
<comment type="function">
    <text evidence="10">Catalyzes the transfer of pyrophosphate from adenosine triphosphate (ATP) to 6-hydroxymethyl-7,8-dihydropterin, an enzymatic step in folate biosynthesis pathway.</text>
</comment>
<dbReference type="PANTHER" id="PTHR43071">
    <property type="entry name" value="2-AMINO-4-HYDROXY-6-HYDROXYMETHYLDIHYDROPTERIDINE PYROPHOSPHOKINASE"/>
    <property type="match status" value="1"/>
</dbReference>
<keyword evidence="9" id="KW-0289">Folate biosynthesis</keyword>
<dbReference type="GO" id="GO:0046656">
    <property type="term" value="P:folic acid biosynthetic process"/>
    <property type="evidence" value="ECO:0007669"/>
    <property type="project" value="UniProtKB-KW"/>
</dbReference>
<dbReference type="EMBL" id="DRSQ01000117">
    <property type="protein sequence ID" value="HHE32092.1"/>
    <property type="molecule type" value="Genomic_DNA"/>
</dbReference>
<comment type="pathway">
    <text evidence="1">Cofactor biosynthesis; tetrahydrofolate biosynthesis; 2-amino-4-hydroxy-6-hydroxymethyl-7,8-dihydropteridine diphosphate from 7,8-dihydroneopterin triphosphate: step 4/4.</text>
</comment>
<dbReference type="EC" id="2.7.6.3" evidence="3"/>
<comment type="caution">
    <text evidence="14">The sequence shown here is derived from an EMBL/GenBank/DDBJ whole genome shotgun (WGS) entry which is preliminary data.</text>
</comment>
<dbReference type="GO" id="GO:0003848">
    <property type="term" value="F:2-amino-4-hydroxy-6-hydroxymethyldihydropteridine diphosphokinase activity"/>
    <property type="evidence" value="ECO:0007669"/>
    <property type="project" value="UniProtKB-EC"/>
</dbReference>
<dbReference type="GO" id="GO:0046654">
    <property type="term" value="P:tetrahydrofolate biosynthetic process"/>
    <property type="evidence" value="ECO:0007669"/>
    <property type="project" value="UniProtKB-UniPathway"/>
</dbReference>
<organism evidence="14">
    <name type="scientific">Chlorobaculum parvum</name>
    <dbReference type="NCBI Taxonomy" id="274539"/>
    <lineage>
        <taxon>Bacteria</taxon>
        <taxon>Pseudomonadati</taxon>
        <taxon>Chlorobiota</taxon>
        <taxon>Chlorobiia</taxon>
        <taxon>Chlorobiales</taxon>
        <taxon>Chlorobiaceae</taxon>
        <taxon>Chlorobaculum</taxon>
    </lineage>
</organism>
<evidence type="ECO:0000256" key="10">
    <source>
        <dbReference type="ARBA" id="ARBA00029409"/>
    </source>
</evidence>
<dbReference type="GO" id="GO:0016301">
    <property type="term" value="F:kinase activity"/>
    <property type="evidence" value="ECO:0007669"/>
    <property type="project" value="UniProtKB-KW"/>
</dbReference>
<evidence type="ECO:0000256" key="6">
    <source>
        <dbReference type="ARBA" id="ARBA00022741"/>
    </source>
</evidence>
<protein>
    <recommendedName>
        <fullName evidence="4">2-amino-4-hydroxy-6-hydroxymethyldihydropteridine pyrophosphokinase</fullName>
        <ecNumber evidence="3">2.7.6.3</ecNumber>
    </recommendedName>
    <alternativeName>
        <fullName evidence="11">6-hydroxymethyl-7,8-dihydropterin pyrophosphokinase</fullName>
    </alternativeName>
    <alternativeName>
        <fullName evidence="12">7,8-dihydro-6-hydroxymethylpterin-pyrophosphokinase</fullName>
    </alternativeName>
</protein>
<dbReference type="SUPFAM" id="SSF55083">
    <property type="entry name" value="6-hydroxymethyl-7,8-dihydropterin pyrophosphokinase, HPPK"/>
    <property type="match status" value="1"/>
</dbReference>
<dbReference type="Pfam" id="PF01288">
    <property type="entry name" value="HPPK"/>
    <property type="match status" value="1"/>
</dbReference>
<evidence type="ECO:0000256" key="9">
    <source>
        <dbReference type="ARBA" id="ARBA00022909"/>
    </source>
</evidence>
<evidence type="ECO:0000256" key="8">
    <source>
        <dbReference type="ARBA" id="ARBA00022840"/>
    </source>
</evidence>
<evidence type="ECO:0000256" key="2">
    <source>
        <dbReference type="ARBA" id="ARBA00005810"/>
    </source>
</evidence>